<evidence type="ECO:0000313" key="2">
    <source>
        <dbReference type="EMBL" id="PSK81410.1"/>
    </source>
</evidence>
<dbReference type="EMBL" id="PYGC01000009">
    <property type="protein sequence ID" value="PSK81410.1"/>
    <property type="molecule type" value="Genomic_DNA"/>
</dbReference>
<keyword evidence="4" id="KW-1185">Reference proteome</keyword>
<protein>
    <recommendedName>
        <fullName evidence="5">LVIVD repeat-containing protein</fullName>
    </recommendedName>
</protein>
<dbReference type="SUPFAM" id="SSF101908">
    <property type="entry name" value="Putative isomerase YbhE"/>
    <property type="match status" value="1"/>
</dbReference>
<dbReference type="Proteomes" id="UP000240621">
    <property type="component" value="Unassembled WGS sequence"/>
</dbReference>
<proteinExistence type="predicted"/>
<reference evidence="2 3" key="1">
    <citation type="submission" date="2018-03" db="EMBL/GenBank/DDBJ databases">
        <title>Genomic Encyclopedia of Archaeal and Bacterial Type Strains, Phase II (KMG-II): from individual species to whole genera.</title>
        <authorList>
            <person name="Goeker M."/>
        </authorList>
    </citation>
    <scope>NUCLEOTIDE SEQUENCE [LARGE SCALE GENOMIC DNA]</scope>
    <source>
        <strain evidence="2 3">DSM 27267</strain>
    </source>
</reference>
<evidence type="ECO:0000313" key="3">
    <source>
        <dbReference type="Proteomes" id="UP000240621"/>
    </source>
</evidence>
<dbReference type="Proteomes" id="UP000396862">
    <property type="component" value="Unassembled WGS sequence"/>
</dbReference>
<evidence type="ECO:0000313" key="4">
    <source>
        <dbReference type="Proteomes" id="UP000396862"/>
    </source>
</evidence>
<comment type="caution">
    <text evidence="2">The sequence shown here is derived from an EMBL/GenBank/DDBJ whole genome shotgun (WGS) entry which is preliminary data.</text>
</comment>
<organism evidence="2 3">
    <name type="scientific">Prolixibacter denitrificans</name>
    <dbReference type="NCBI Taxonomy" id="1541063"/>
    <lineage>
        <taxon>Bacteria</taxon>
        <taxon>Pseudomonadati</taxon>
        <taxon>Bacteroidota</taxon>
        <taxon>Bacteroidia</taxon>
        <taxon>Marinilabiliales</taxon>
        <taxon>Prolixibacteraceae</taxon>
        <taxon>Prolixibacter</taxon>
    </lineage>
</organism>
<evidence type="ECO:0000313" key="1">
    <source>
        <dbReference type="EMBL" id="GET21119.1"/>
    </source>
</evidence>
<name>A0A2P8C8W9_9BACT</name>
<dbReference type="AlphaFoldDB" id="A0A2P8C8W9"/>
<accession>A0A2P8C8W9</accession>
<evidence type="ECO:0008006" key="5">
    <source>
        <dbReference type="Google" id="ProtNLM"/>
    </source>
</evidence>
<gene>
    <name evidence="2" type="ORF">CLV93_10913</name>
    <name evidence="1" type="ORF">JCM18694_13650</name>
</gene>
<reference evidence="1 4" key="2">
    <citation type="submission" date="2019-10" db="EMBL/GenBank/DDBJ databases">
        <title>Prolixibacter strains distinguished by the presence of nitrate reductase genes were adept at nitrate-dependent anaerobic corrosion of metallic iron and carbon steel.</title>
        <authorList>
            <person name="Iino T."/>
            <person name="Shono N."/>
            <person name="Ito K."/>
            <person name="Nakamura R."/>
            <person name="Sueoka K."/>
            <person name="Harayama S."/>
            <person name="Ohkuma M."/>
        </authorList>
    </citation>
    <scope>NUCLEOTIDE SEQUENCE [LARGE SCALE GENOMIC DNA]</scope>
    <source>
        <strain evidence="1 4">MIC1-1</strain>
    </source>
</reference>
<dbReference type="EMBL" id="BLAU01000001">
    <property type="protein sequence ID" value="GET21119.1"/>
    <property type="molecule type" value="Genomic_DNA"/>
</dbReference>
<sequence>MKKIIFPLIILFALISDGCKDKFAVEYTVLEPEYMSYEDLRSAVVNETPVPLKHPGKIYFKDNYIFVNEYMEGIHVFDNSDPANPEEVTFIEIPGTIDMAIRNQTLFADSYTDLVAIDIADLQNVKELSRLTAVFPYTIPSYEEGARIGSVDQTKGVVVGWKKKTIHEEIPETSNYYPVHPSWYELTNGDYAAATNSGITGGSANGAATFGVAGSLACFGLYGDYLYALSDYKLKHFDVSDNTAMQDLGAYSIPDPETVSIYNDLLFVGGNRSVTIYQINEAGDLTEMGLFEHVTSCDPVVIQGDYAFYTLRGGTRCGSEVNELHVLDISDITNPTRISIVEMTEPYGLGIDDDMLFVCDGSDGLKIYDAANKKHIGLNQIGHFKDIQARDAIPVNGYLFVIGNDGFSQYDYSDPANIHRVSLIPVQEE</sequence>
<dbReference type="RefSeq" id="WP_106543095.1">
    <property type="nucleotide sequence ID" value="NZ_BLAU01000001.1"/>
</dbReference>
<dbReference type="OrthoDB" id="1521841at2"/>